<keyword evidence="2" id="KW-1185">Reference proteome</keyword>
<dbReference type="AlphaFoldDB" id="A0AAW2ZQD3"/>
<accession>A0AAW2ZQD3</accession>
<reference evidence="1 2" key="1">
    <citation type="submission" date="2024-03" db="EMBL/GenBank/DDBJ databases">
        <title>The Acrasis kona genome and developmental transcriptomes reveal deep origins of eukaryotic multicellular pathways.</title>
        <authorList>
            <person name="Sheikh S."/>
            <person name="Fu C.-J."/>
            <person name="Brown M.W."/>
            <person name="Baldauf S.L."/>
        </authorList>
    </citation>
    <scope>NUCLEOTIDE SEQUENCE [LARGE SCALE GENOMIC DNA]</scope>
    <source>
        <strain evidence="1 2">ATCC MYA-3509</strain>
    </source>
</reference>
<dbReference type="EMBL" id="JAOPGA020001949">
    <property type="protein sequence ID" value="KAL0492071.1"/>
    <property type="molecule type" value="Genomic_DNA"/>
</dbReference>
<evidence type="ECO:0000313" key="2">
    <source>
        <dbReference type="Proteomes" id="UP001431209"/>
    </source>
</evidence>
<organism evidence="1 2">
    <name type="scientific">Acrasis kona</name>
    <dbReference type="NCBI Taxonomy" id="1008807"/>
    <lineage>
        <taxon>Eukaryota</taxon>
        <taxon>Discoba</taxon>
        <taxon>Heterolobosea</taxon>
        <taxon>Tetramitia</taxon>
        <taxon>Eutetramitia</taxon>
        <taxon>Acrasidae</taxon>
        <taxon>Acrasis</taxon>
    </lineage>
</organism>
<protein>
    <submittedName>
        <fullName evidence="1">Uncharacterized protein</fullName>
    </submittedName>
</protein>
<proteinExistence type="predicted"/>
<name>A0AAW2ZQD3_9EUKA</name>
<comment type="caution">
    <text evidence="1">The sequence shown here is derived from an EMBL/GenBank/DDBJ whole genome shotgun (WGS) entry which is preliminary data.</text>
</comment>
<sequence>MELFGLVDEDSVDRELWDNIYNKMDKRPVMLVGVTGCGKTHKIIKTAAIGYLLYITAADRTDLKDDSYIELTQLTNESVDAINRKHLALFIGCRLIALLYQLQKYKITPGEYFYTQYNGNTKGLWDLFEDLISQVEDPFRFCKDLVLRIRDNETFKKYNLIGIALDECGVMDKDCANKFTS</sequence>
<feature type="non-terminal residue" evidence="1">
    <location>
        <position position="181"/>
    </location>
</feature>
<dbReference type="Proteomes" id="UP001431209">
    <property type="component" value="Unassembled WGS sequence"/>
</dbReference>
<evidence type="ECO:0000313" key="1">
    <source>
        <dbReference type="EMBL" id="KAL0492071.1"/>
    </source>
</evidence>
<gene>
    <name evidence="1" type="ORF">AKO1_000932</name>
</gene>